<accession>A0A1M4XJ62</accession>
<dbReference type="AlphaFoldDB" id="A0A1M4XJ62"/>
<name>A0A1M4XJ62_9GAMM</name>
<evidence type="ECO:0000313" key="2">
    <source>
        <dbReference type="EMBL" id="SHE93441.1"/>
    </source>
</evidence>
<dbReference type="EMBL" id="FQUJ01000005">
    <property type="protein sequence ID" value="SHE93441.1"/>
    <property type="molecule type" value="Genomic_DNA"/>
</dbReference>
<evidence type="ECO:0000256" key="1">
    <source>
        <dbReference type="SAM" id="Phobius"/>
    </source>
</evidence>
<dbReference type="Pfam" id="PF09842">
    <property type="entry name" value="DUF2069"/>
    <property type="match status" value="1"/>
</dbReference>
<proteinExistence type="predicted"/>
<feature type="transmembrane region" description="Helical" evidence="1">
    <location>
        <begin position="21"/>
        <end position="45"/>
    </location>
</feature>
<gene>
    <name evidence="2" type="ORF">SAMN02745148_01477</name>
</gene>
<dbReference type="OrthoDB" id="5738125at2"/>
<feature type="transmembrane region" description="Helical" evidence="1">
    <location>
        <begin position="100"/>
        <end position="121"/>
    </location>
</feature>
<dbReference type="STRING" id="1121942.SAMN02745148_01477"/>
<dbReference type="RefSeq" id="WP_072821273.1">
    <property type="nucleotide sequence ID" value="NZ_FQUJ01000005.1"/>
</dbReference>
<reference evidence="2 3" key="1">
    <citation type="submission" date="2016-11" db="EMBL/GenBank/DDBJ databases">
        <authorList>
            <person name="Jaros S."/>
            <person name="Januszkiewicz K."/>
            <person name="Wedrychowicz H."/>
        </authorList>
    </citation>
    <scope>NUCLEOTIDE SEQUENCE [LARGE SCALE GENOMIC DNA]</scope>
    <source>
        <strain evidence="2 3">DSM 19980</strain>
    </source>
</reference>
<feature type="transmembrane region" description="Helical" evidence="1">
    <location>
        <begin position="76"/>
        <end position="94"/>
    </location>
</feature>
<keyword evidence="1" id="KW-0472">Membrane</keyword>
<keyword evidence="1" id="KW-1133">Transmembrane helix</keyword>
<dbReference type="InterPro" id="IPR018643">
    <property type="entry name" value="DUF2069_membrane"/>
</dbReference>
<protein>
    <submittedName>
        <fullName evidence="2">Uncharacterized membrane protein</fullName>
    </submittedName>
</protein>
<dbReference type="Proteomes" id="UP000184346">
    <property type="component" value="Unassembled WGS sequence"/>
</dbReference>
<organism evidence="2 3">
    <name type="scientific">Modicisalibacter ilicicola DSM 19980</name>
    <dbReference type="NCBI Taxonomy" id="1121942"/>
    <lineage>
        <taxon>Bacteria</taxon>
        <taxon>Pseudomonadati</taxon>
        <taxon>Pseudomonadota</taxon>
        <taxon>Gammaproteobacteria</taxon>
        <taxon>Oceanospirillales</taxon>
        <taxon>Halomonadaceae</taxon>
        <taxon>Modicisalibacter</taxon>
    </lineage>
</organism>
<feature type="transmembrane region" description="Helical" evidence="1">
    <location>
        <begin position="51"/>
        <end position="69"/>
    </location>
</feature>
<sequence length="130" mass="14516">MRAALERLEQRHGLTQLAQRTRTVVLVSYVALATLLVVGGLQLQANSESGMLPLLVRVLPLVLFLPAILTRRPRGHAWLAFVSLLYFMQGVMLMTLPSAAWLGMLEVVASLALFVSSMLYARWRSRQLRG</sequence>
<keyword evidence="3" id="KW-1185">Reference proteome</keyword>
<evidence type="ECO:0000313" key="3">
    <source>
        <dbReference type="Proteomes" id="UP000184346"/>
    </source>
</evidence>
<keyword evidence="1" id="KW-0812">Transmembrane</keyword>